<gene>
    <name evidence="2" type="ORF">OGAPHI_001179</name>
</gene>
<comment type="caution">
    <text evidence="2">The sequence shown here is derived from an EMBL/GenBank/DDBJ whole genome shotgun (WGS) entry which is preliminary data.</text>
</comment>
<name>A0A9P8PG67_9ASCO</name>
<accession>A0A9P8PG67</accession>
<dbReference type="GeneID" id="70233147"/>
<sequence length="111" mass="11915">MILFILLRSKQIPLLVGINCPSNEIFVLVILEGPNKTVSSSIALSASPYSGDNKSFSLDVDDCGNKNSGTFDPTFTETYPAPKIEPNTKIPPVLRNPDPAPDRDPVALGDS</sequence>
<evidence type="ECO:0000313" key="2">
    <source>
        <dbReference type="EMBL" id="KAH3670664.1"/>
    </source>
</evidence>
<reference evidence="2" key="1">
    <citation type="journal article" date="2021" name="Open Biol.">
        <title>Shared evolutionary footprints suggest mitochondrial oxidative damage underlies multiple complex I losses in fungi.</title>
        <authorList>
            <person name="Schikora-Tamarit M.A."/>
            <person name="Marcet-Houben M."/>
            <person name="Nosek J."/>
            <person name="Gabaldon T."/>
        </authorList>
    </citation>
    <scope>NUCLEOTIDE SEQUENCE</scope>
    <source>
        <strain evidence="2">CBS6075</strain>
    </source>
</reference>
<organism evidence="2 3">
    <name type="scientific">Ogataea philodendri</name>
    <dbReference type="NCBI Taxonomy" id="1378263"/>
    <lineage>
        <taxon>Eukaryota</taxon>
        <taxon>Fungi</taxon>
        <taxon>Dikarya</taxon>
        <taxon>Ascomycota</taxon>
        <taxon>Saccharomycotina</taxon>
        <taxon>Pichiomycetes</taxon>
        <taxon>Pichiales</taxon>
        <taxon>Pichiaceae</taxon>
        <taxon>Ogataea</taxon>
    </lineage>
</organism>
<feature type="compositionally biased region" description="Polar residues" evidence="1">
    <location>
        <begin position="67"/>
        <end position="77"/>
    </location>
</feature>
<dbReference type="EMBL" id="JAEUBE010000087">
    <property type="protein sequence ID" value="KAH3670664.1"/>
    <property type="molecule type" value="Genomic_DNA"/>
</dbReference>
<dbReference type="AlphaFoldDB" id="A0A9P8PG67"/>
<protein>
    <submittedName>
        <fullName evidence="2">Uncharacterized protein</fullName>
    </submittedName>
</protein>
<evidence type="ECO:0000313" key="3">
    <source>
        <dbReference type="Proteomes" id="UP000769157"/>
    </source>
</evidence>
<reference evidence="2" key="2">
    <citation type="submission" date="2021-01" db="EMBL/GenBank/DDBJ databases">
        <authorList>
            <person name="Schikora-Tamarit M.A."/>
        </authorList>
    </citation>
    <scope>NUCLEOTIDE SEQUENCE</scope>
    <source>
        <strain evidence="2">CBS6075</strain>
    </source>
</reference>
<dbReference type="RefSeq" id="XP_046064089.1">
    <property type="nucleotide sequence ID" value="XM_046201913.1"/>
</dbReference>
<evidence type="ECO:0000256" key="1">
    <source>
        <dbReference type="SAM" id="MobiDB-lite"/>
    </source>
</evidence>
<feature type="region of interest" description="Disordered" evidence="1">
    <location>
        <begin position="67"/>
        <end position="111"/>
    </location>
</feature>
<proteinExistence type="predicted"/>
<keyword evidence="3" id="KW-1185">Reference proteome</keyword>
<dbReference type="Proteomes" id="UP000769157">
    <property type="component" value="Unassembled WGS sequence"/>
</dbReference>